<keyword evidence="4" id="KW-1185">Reference proteome</keyword>
<dbReference type="SMART" id="SM00327">
    <property type="entry name" value="VWA"/>
    <property type="match status" value="1"/>
</dbReference>
<comment type="caution">
    <text evidence="3">The sequence shown here is derived from an EMBL/GenBank/DDBJ whole genome shotgun (WGS) entry which is preliminary data.</text>
</comment>
<dbReference type="Gene3D" id="3.40.50.410">
    <property type="entry name" value="von Willebrand factor, type A domain"/>
    <property type="match status" value="1"/>
</dbReference>
<dbReference type="Pfam" id="PF13519">
    <property type="entry name" value="VWA_2"/>
    <property type="match status" value="1"/>
</dbReference>
<feature type="non-terminal residue" evidence="3">
    <location>
        <position position="1"/>
    </location>
</feature>
<protein>
    <recommendedName>
        <fullName evidence="5">C-type lectin</fullName>
    </recommendedName>
</protein>
<dbReference type="AlphaFoldDB" id="A0AAV5SHA9"/>
<dbReference type="PANTHER" id="PTHR31024:SF3">
    <property type="entry name" value="C-TYPE LECTIN-RELATED"/>
    <property type="match status" value="1"/>
</dbReference>
<evidence type="ECO:0000259" key="2">
    <source>
        <dbReference type="PROSITE" id="PS50234"/>
    </source>
</evidence>
<accession>A0AAV5SHA9</accession>
<evidence type="ECO:0000313" key="4">
    <source>
        <dbReference type="Proteomes" id="UP001432027"/>
    </source>
</evidence>
<evidence type="ECO:0008006" key="5">
    <source>
        <dbReference type="Google" id="ProtNLM"/>
    </source>
</evidence>
<dbReference type="CDD" id="cd00037">
    <property type="entry name" value="CLECT"/>
    <property type="match status" value="1"/>
</dbReference>
<dbReference type="InterPro" id="IPR036465">
    <property type="entry name" value="vWFA_dom_sf"/>
</dbReference>
<dbReference type="SUPFAM" id="SSF53300">
    <property type="entry name" value="vWA-like"/>
    <property type="match status" value="1"/>
</dbReference>
<organism evidence="3 4">
    <name type="scientific">Pristionchus entomophagus</name>
    <dbReference type="NCBI Taxonomy" id="358040"/>
    <lineage>
        <taxon>Eukaryota</taxon>
        <taxon>Metazoa</taxon>
        <taxon>Ecdysozoa</taxon>
        <taxon>Nematoda</taxon>
        <taxon>Chromadorea</taxon>
        <taxon>Rhabditida</taxon>
        <taxon>Rhabditina</taxon>
        <taxon>Diplogasteromorpha</taxon>
        <taxon>Diplogasteroidea</taxon>
        <taxon>Neodiplogasteridae</taxon>
        <taxon>Pristionchus</taxon>
    </lineage>
</organism>
<dbReference type="InterPro" id="IPR001304">
    <property type="entry name" value="C-type_lectin-like"/>
</dbReference>
<gene>
    <name evidence="3" type="ORF">PENTCL1PPCAC_2964</name>
</gene>
<dbReference type="InterPro" id="IPR016187">
    <property type="entry name" value="CTDL_fold"/>
</dbReference>
<sequence length="701" mass="77744">FLLFFCVLLGLTNSLVDFTSSTLYDIYDFKEADEVPLPKCDYGCLIFASTKGEGFTQFPDGLDPYASQLFVTNHDDGMKISIAELAQKRDENQRKIPLTITGRGNISVINERAKVPWTDLVLYVIDNSRAAELSFEVYDPYYIQTTKIKPQSDILTFLSAFPIGISVDHSAQPNSVTARLVGFDNALDNNTDGCPYVYKTPESPSFPGFNFQAPAPILSFVADKMNAIEFGVDVVLYIERVRDFDMDGFITSSGWNGCAKPNNGGIQSFRTSVDMPEDKYILSSDDYVFDVTLTVLPDFDTSHRLTISDSKKLDHPIVIPGTTPEMFPQELSFTSANYLQIDYQNMAGDQGFLLRYSSKPFSVSYCNCGLRDGLLDNWDSSEIWVDLVVIVDTSAAMNAGRLEEAKSILTSFVALMSTDTSAEFYSRVGVIAASETFEVIYNLNMSSTDDGLDSIKQSTIDKIDIGAAFQAAIRMFEDGSKKPSYRENAKQIVYYLTHSPLKGNINSAVDFKTLGGIVIVNDFVLEGGIAYEGLKNLASDNFYFTDLSEKLSNLAVLCEANCFCDASNHPYNDDEKSPRTQANRGCFQPINNGIPQSKARQTCQMRGAELVSIHDQEKEFFVSSVVSIFGPKKKYWIGLEDDGESWHWDDKSSDPFSDWDANQPNTNEGKQLCAYATQTTGLNVGWTAANCAMGGILYVCE</sequence>
<reference evidence="3" key="1">
    <citation type="submission" date="2023-10" db="EMBL/GenBank/DDBJ databases">
        <title>Genome assembly of Pristionchus species.</title>
        <authorList>
            <person name="Yoshida K."/>
            <person name="Sommer R.J."/>
        </authorList>
    </citation>
    <scope>NUCLEOTIDE SEQUENCE</scope>
    <source>
        <strain evidence="3">RS0144</strain>
    </source>
</reference>
<feature type="non-terminal residue" evidence="3">
    <location>
        <position position="701"/>
    </location>
</feature>
<proteinExistence type="predicted"/>
<feature type="domain" description="VWFA" evidence="2">
    <location>
        <begin position="386"/>
        <end position="499"/>
    </location>
</feature>
<dbReference type="Gene3D" id="3.10.100.10">
    <property type="entry name" value="Mannose-Binding Protein A, subunit A"/>
    <property type="match status" value="1"/>
</dbReference>
<evidence type="ECO:0000259" key="1">
    <source>
        <dbReference type="PROSITE" id="PS50041"/>
    </source>
</evidence>
<name>A0AAV5SHA9_9BILA</name>
<dbReference type="EMBL" id="BTSX01000001">
    <property type="protein sequence ID" value="GMS80789.1"/>
    <property type="molecule type" value="Genomic_DNA"/>
</dbReference>
<dbReference type="SUPFAM" id="SSF56436">
    <property type="entry name" value="C-type lectin-like"/>
    <property type="match status" value="1"/>
</dbReference>
<dbReference type="InterPro" id="IPR002035">
    <property type="entry name" value="VWF_A"/>
</dbReference>
<dbReference type="PROSITE" id="PS50234">
    <property type="entry name" value="VWFA"/>
    <property type="match status" value="1"/>
</dbReference>
<dbReference type="Proteomes" id="UP001432027">
    <property type="component" value="Unassembled WGS sequence"/>
</dbReference>
<evidence type="ECO:0000313" key="3">
    <source>
        <dbReference type="EMBL" id="GMS80789.1"/>
    </source>
</evidence>
<dbReference type="PANTHER" id="PTHR31024">
    <property type="entry name" value="C-TYPE LECTIN"/>
    <property type="match status" value="1"/>
</dbReference>
<feature type="domain" description="C-type lectin" evidence="1">
    <location>
        <begin position="582"/>
        <end position="691"/>
    </location>
</feature>
<dbReference type="SMART" id="SM00034">
    <property type="entry name" value="CLECT"/>
    <property type="match status" value="1"/>
</dbReference>
<dbReference type="InterPro" id="IPR016186">
    <property type="entry name" value="C-type_lectin-like/link_sf"/>
</dbReference>
<dbReference type="Pfam" id="PF00059">
    <property type="entry name" value="Lectin_C"/>
    <property type="match status" value="1"/>
</dbReference>
<dbReference type="PROSITE" id="PS50041">
    <property type="entry name" value="C_TYPE_LECTIN_2"/>
    <property type="match status" value="1"/>
</dbReference>